<protein>
    <recommendedName>
        <fullName evidence="5">Nudix hydrolase domain-containing protein</fullName>
    </recommendedName>
</protein>
<comment type="similarity">
    <text evidence="1 4">Belongs to the Nudix hydrolase family.</text>
</comment>
<dbReference type="FunFam" id="3.90.79.10:FF:000015">
    <property type="entry name" value="Nudix hydrolase 8"/>
    <property type="match status" value="1"/>
</dbReference>
<evidence type="ECO:0000256" key="3">
    <source>
        <dbReference type="ARBA" id="ARBA00022801"/>
    </source>
</evidence>
<dbReference type="Pfam" id="PF18290">
    <property type="entry name" value="Nudix_hydro"/>
    <property type="match status" value="1"/>
</dbReference>
<feature type="domain" description="Nudix hydrolase" evidence="5">
    <location>
        <begin position="153"/>
        <end position="284"/>
    </location>
</feature>
<dbReference type="InterPro" id="IPR040618">
    <property type="entry name" value="Pre-Nudix"/>
</dbReference>
<evidence type="ECO:0000256" key="4">
    <source>
        <dbReference type="RuleBase" id="RU003476"/>
    </source>
</evidence>
<proteinExistence type="inferred from homology"/>
<keyword evidence="7" id="KW-1185">Reference proteome</keyword>
<evidence type="ECO:0000256" key="1">
    <source>
        <dbReference type="ARBA" id="ARBA00005582"/>
    </source>
</evidence>
<dbReference type="GO" id="GO:0046872">
    <property type="term" value="F:metal ion binding"/>
    <property type="evidence" value="ECO:0007669"/>
    <property type="project" value="UniProtKB-KW"/>
</dbReference>
<name>A0AAV8XNB9_9CUCU</name>
<sequence>MLIPLFCKSRLCRVKVKYVPELSVLITNCSNICTSNVSRKLFYRSSFSKMAKNFDNDKSVFEGTPDRFKGVTIHSDKEKCDINEFAKKLEDSLEFWKENGKRGIWFRVHLDQSDWVPVLTKNGFKFHHAKEEFVMMYLWLPKEEHCNIPQYAHTMIGVGAVVVNDKSQVLVVTERYSVINKPFWKLPGGYVESNEHMVDAAIREVLEETGIMTEFQSVLTFRHAHGGMFGCSDIYTVVSLKPLSEEIKKCEREIMECKWMDLDEYLNHPNVHELNRFFVKKYLEYNKHNIKINCSQGYHSVVKKTYHIYSVTKHDIEPHGDISEATTSENSKL</sequence>
<dbReference type="SUPFAM" id="SSF55811">
    <property type="entry name" value="Nudix"/>
    <property type="match status" value="1"/>
</dbReference>
<dbReference type="PROSITE" id="PS00893">
    <property type="entry name" value="NUDIX_BOX"/>
    <property type="match status" value="1"/>
</dbReference>
<dbReference type="PANTHER" id="PTHR13994:SF13">
    <property type="entry name" value="FI03680P"/>
    <property type="match status" value="1"/>
</dbReference>
<keyword evidence="2" id="KW-0479">Metal-binding</keyword>
<evidence type="ECO:0000313" key="7">
    <source>
        <dbReference type="Proteomes" id="UP001162156"/>
    </source>
</evidence>
<dbReference type="GO" id="GO:0047631">
    <property type="term" value="F:ADP-ribose diphosphatase activity"/>
    <property type="evidence" value="ECO:0007669"/>
    <property type="project" value="TreeGrafter"/>
</dbReference>
<dbReference type="EMBL" id="JANEYF010003043">
    <property type="protein sequence ID" value="KAJ8939839.1"/>
    <property type="molecule type" value="Genomic_DNA"/>
</dbReference>
<dbReference type="PROSITE" id="PS51462">
    <property type="entry name" value="NUDIX"/>
    <property type="match status" value="1"/>
</dbReference>
<dbReference type="GO" id="GO:0051287">
    <property type="term" value="F:NAD binding"/>
    <property type="evidence" value="ECO:0007669"/>
    <property type="project" value="TreeGrafter"/>
</dbReference>
<reference evidence="6" key="1">
    <citation type="journal article" date="2023" name="Insect Mol. Biol.">
        <title>Genome sequencing provides insights into the evolution of gene families encoding plant cell wall-degrading enzymes in longhorned beetles.</title>
        <authorList>
            <person name="Shin N.R."/>
            <person name="Okamura Y."/>
            <person name="Kirsch R."/>
            <person name="Pauchet Y."/>
        </authorList>
    </citation>
    <scope>NUCLEOTIDE SEQUENCE</scope>
    <source>
        <strain evidence="6">RBIC_L_NR</strain>
    </source>
</reference>
<dbReference type="PRINTS" id="PR00502">
    <property type="entry name" value="NUDIXFAMILY"/>
</dbReference>
<evidence type="ECO:0000256" key="2">
    <source>
        <dbReference type="ARBA" id="ARBA00022723"/>
    </source>
</evidence>
<dbReference type="GO" id="GO:0035529">
    <property type="term" value="F:NADH pyrophosphatase activity"/>
    <property type="evidence" value="ECO:0007669"/>
    <property type="project" value="TreeGrafter"/>
</dbReference>
<evidence type="ECO:0000313" key="6">
    <source>
        <dbReference type="EMBL" id="KAJ8939839.1"/>
    </source>
</evidence>
<dbReference type="Gene3D" id="3.90.79.10">
    <property type="entry name" value="Nucleoside Triphosphate Pyrophosphohydrolase"/>
    <property type="match status" value="1"/>
</dbReference>
<dbReference type="InterPro" id="IPR020084">
    <property type="entry name" value="NUDIX_hydrolase_CS"/>
</dbReference>
<dbReference type="InterPro" id="IPR015797">
    <property type="entry name" value="NUDIX_hydrolase-like_dom_sf"/>
</dbReference>
<dbReference type="Proteomes" id="UP001162156">
    <property type="component" value="Unassembled WGS sequence"/>
</dbReference>
<dbReference type="InterPro" id="IPR003293">
    <property type="entry name" value="Nudix_hydrolase6-like"/>
</dbReference>
<gene>
    <name evidence="6" type="ORF">NQ314_010968</name>
</gene>
<keyword evidence="3 4" id="KW-0378">Hydrolase</keyword>
<comment type="caution">
    <text evidence="6">The sequence shown here is derived from an EMBL/GenBank/DDBJ whole genome shotgun (WGS) entry which is preliminary data.</text>
</comment>
<dbReference type="Pfam" id="PF00293">
    <property type="entry name" value="NUDIX"/>
    <property type="match status" value="1"/>
</dbReference>
<evidence type="ECO:0000259" key="5">
    <source>
        <dbReference type="PROSITE" id="PS51462"/>
    </source>
</evidence>
<dbReference type="PANTHER" id="PTHR13994">
    <property type="entry name" value="NUDIX HYDROLASE RELATED"/>
    <property type="match status" value="1"/>
</dbReference>
<dbReference type="FunFam" id="3.40.630.30:FF:000016">
    <property type="entry name" value="nudix hydrolase 2"/>
    <property type="match status" value="1"/>
</dbReference>
<dbReference type="InterPro" id="IPR020476">
    <property type="entry name" value="Nudix_hydrolase"/>
</dbReference>
<dbReference type="PRINTS" id="PR01356">
    <property type="entry name" value="GFGPROTEIN"/>
</dbReference>
<accession>A0AAV8XNB9</accession>
<dbReference type="InterPro" id="IPR000086">
    <property type="entry name" value="NUDIX_hydrolase_dom"/>
</dbReference>
<dbReference type="CDD" id="cd04670">
    <property type="entry name" value="NUDIX_ASFGF2_Nudt6"/>
    <property type="match status" value="1"/>
</dbReference>
<dbReference type="Gene3D" id="3.40.630.30">
    <property type="match status" value="1"/>
</dbReference>
<dbReference type="AlphaFoldDB" id="A0AAV8XNB9"/>
<organism evidence="6 7">
    <name type="scientific">Rhamnusium bicolor</name>
    <dbReference type="NCBI Taxonomy" id="1586634"/>
    <lineage>
        <taxon>Eukaryota</taxon>
        <taxon>Metazoa</taxon>
        <taxon>Ecdysozoa</taxon>
        <taxon>Arthropoda</taxon>
        <taxon>Hexapoda</taxon>
        <taxon>Insecta</taxon>
        <taxon>Pterygota</taxon>
        <taxon>Neoptera</taxon>
        <taxon>Endopterygota</taxon>
        <taxon>Coleoptera</taxon>
        <taxon>Polyphaga</taxon>
        <taxon>Cucujiformia</taxon>
        <taxon>Chrysomeloidea</taxon>
        <taxon>Cerambycidae</taxon>
        <taxon>Lepturinae</taxon>
        <taxon>Rhagiini</taxon>
        <taxon>Rhamnusium</taxon>
    </lineage>
</organism>